<feature type="transmembrane region" description="Helical" evidence="6">
    <location>
        <begin position="359"/>
        <end position="377"/>
    </location>
</feature>
<protein>
    <submittedName>
        <fullName evidence="7">Oligosaccharide flippase family protein</fullName>
    </submittedName>
</protein>
<feature type="transmembrane region" description="Helical" evidence="6">
    <location>
        <begin position="169"/>
        <end position="189"/>
    </location>
</feature>
<organism evidence="7 8">
    <name type="scientific">Algoriphagus jejuensis</name>
    <dbReference type="NCBI Taxonomy" id="419934"/>
    <lineage>
        <taxon>Bacteria</taxon>
        <taxon>Pseudomonadati</taxon>
        <taxon>Bacteroidota</taxon>
        <taxon>Cytophagia</taxon>
        <taxon>Cytophagales</taxon>
        <taxon>Cyclobacteriaceae</taxon>
        <taxon>Algoriphagus</taxon>
    </lineage>
</organism>
<feature type="transmembrane region" description="Helical" evidence="6">
    <location>
        <begin position="450"/>
        <end position="471"/>
    </location>
</feature>
<dbReference type="PANTHER" id="PTHR30250">
    <property type="entry name" value="PST FAMILY PREDICTED COLANIC ACID TRANSPORTER"/>
    <property type="match status" value="1"/>
</dbReference>
<name>A0ABP3YMQ7_9BACT</name>
<feature type="transmembrane region" description="Helical" evidence="6">
    <location>
        <begin position="416"/>
        <end position="438"/>
    </location>
</feature>
<gene>
    <name evidence="7" type="ORF">GCM10009119_43160</name>
</gene>
<dbReference type="EMBL" id="BAAAFI010000049">
    <property type="protein sequence ID" value="GAA0881346.1"/>
    <property type="molecule type" value="Genomic_DNA"/>
</dbReference>
<proteinExistence type="predicted"/>
<keyword evidence="2" id="KW-1003">Cell membrane</keyword>
<feature type="transmembrane region" description="Helical" evidence="6">
    <location>
        <begin position="140"/>
        <end position="163"/>
    </location>
</feature>
<feature type="transmembrane region" description="Helical" evidence="6">
    <location>
        <begin position="72"/>
        <end position="95"/>
    </location>
</feature>
<feature type="transmembrane region" description="Helical" evidence="6">
    <location>
        <begin position="383"/>
        <end position="404"/>
    </location>
</feature>
<sequence length="495" mass="56059">MFVMMGVSFYAVRLLLAELGIADFGIYNIVGGVVAMFSSLRGLFASATQRFLNFEMGGGRNSNLNNIFNMSLNIHLILCLIVLIFAETIGLWFLNHKLNIDPGRLNAANWVFHCSVIATLITIMTIPFDAVIIAREKMKAFAYISIIDSVLKLAAAYVLAVSTGDKLKIYGFLILIIAIVIRGINSFYCRRNFEECKYRVYWNPDLFKKMGTFAGWNFLGNTSYVLTNEGTNILLNFFGGPTSNAARAIAYQVRAATMKIVTNIFTAVDPQIIKLYSQNEYQQLYNLLFFTSKISYLVLLAIVLPLYMSLEFIMNIWLTVVPVDTIIFVKLILVLILVRVFHGPLDTLFKATGDIKKYQISNVIINIFNLPISYVLLLSGYPLYIVFVVMIALDIVYWGMLVILTNKIEKFNMTEYFNKTIFPCSFVTILSLCIFYGINLLFDSSIFIEQQIYSTLLGFFSVIISIWIFGLSSNEKSKLRKIINNKISLKTSDGL</sequence>
<evidence type="ECO:0000313" key="8">
    <source>
        <dbReference type="Proteomes" id="UP001500469"/>
    </source>
</evidence>
<comment type="caution">
    <text evidence="7">The sequence shown here is derived from an EMBL/GenBank/DDBJ whole genome shotgun (WGS) entry which is preliminary data.</text>
</comment>
<comment type="subcellular location">
    <subcellularLocation>
        <location evidence="1">Cell membrane</location>
        <topology evidence="1">Multi-pass membrane protein</topology>
    </subcellularLocation>
</comment>
<feature type="transmembrane region" description="Helical" evidence="6">
    <location>
        <begin position="107"/>
        <end position="128"/>
    </location>
</feature>
<feature type="transmembrane region" description="Helical" evidence="6">
    <location>
        <begin position="314"/>
        <end position="338"/>
    </location>
</feature>
<feature type="transmembrane region" description="Helical" evidence="6">
    <location>
        <begin position="284"/>
        <end position="308"/>
    </location>
</feature>
<evidence type="ECO:0000256" key="1">
    <source>
        <dbReference type="ARBA" id="ARBA00004651"/>
    </source>
</evidence>
<evidence type="ECO:0000256" key="6">
    <source>
        <dbReference type="SAM" id="Phobius"/>
    </source>
</evidence>
<accession>A0ABP3YMQ7</accession>
<dbReference type="InterPro" id="IPR050833">
    <property type="entry name" value="Poly_Biosynth_Transport"/>
</dbReference>
<reference evidence="8" key="1">
    <citation type="journal article" date="2019" name="Int. J. Syst. Evol. Microbiol.">
        <title>The Global Catalogue of Microorganisms (GCM) 10K type strain sequencing project: providing services to taxonomists for standard genome sequencing and annotation.</title>
        <authorList>
            <consortium name="The Broad Institute Genomics Platform"/>
            <consortium name="The Broad Institute Genome Sequencing Center for Infectious Disease"/>
            <person name="Wu L."/>
            <person name="Ma J."/>
        </authorList>
    </citation>
    <scope>NUCLEOTIDE SEQUENCE [LARGE SCALE GENOMIC DNA]</scope>
    <source>
        <strain evidence="8">JCM 16112</strain>
    </source>
</reference>
<evidence type="ECO:0000256" key="5">
    <source>
        <dbReference type="ARBA" id="ARBA00023136"/>
    </source>
</evidence>
<dbReference type="Proteomes" id="UP001500469">
    <property type="component" value="Unassembled WGS sequence"/>
</dbReference>
<keyword evidence="5 6" id="KW-0472">Membrane</keyword>
<keyword evidence="3 6" id="KW-0812">Transmembrane</keyword>
<dbReference type="PANTHER" id="PTHR30250:SF26">
    <property type="entry name" value="PSMA PROTEIN"/>
    <property type="match status" value="1"/>
</dbReference>
<evidence type="ECO:0000256" key="4">
    <source>
        <dbReference type="ARBA" id="ARBA00022989"/>
    </source>
</evidence>
<evidence type="ECO:0000256" key="3">
    <source>
        <dbReference type="ARBA" id="ARBA00022692"/>
    </source>
</evidence>
<evidence type="ECO:0000256" key="2">
    <source>
        <dbReference type="ARBA" id="ARBA00022475"/>
    </source>
</evidence>
<keyword evidence="4 6" id="KW-1133">Transmembrane helix</keyword>
<evidence type="ECO:0000313" key="7">
    <source>
        <dbReference type="EMBL" id="GAA0881346.1"/>
    </source>
</evidence>
<keyword evidence="8" id="KW-1185">Reference proteome</keyword>